<organism evidence="2 3">
    <name type="scientific">Coniochaeta pulveracea</name>
    <dbReference type="NCBI Taxonomy" id="177199"/>
    <lineage>
        <taxon>Eukaryota</taxon>
        <taxon>Fungi</taxon>
        <taxon>Dikarya</taxon>
        <taxon>Ascomycota</taxon>
        <taxon>Pezizomycotina</taxon>
        <taxon>Sordariomycetes</taxon>
        <taxon>Sordariomycetidae</taxon>
        <taxon>Coniochaetales</taxon>
        <taxon>Coniochaetaceae</taxon>
        <taxon>Coniochaeta</taxon>
    </lineage>
</organism>
<name>A0A420YH17_9PEZI</name>
<reference evidence="2 3" key="1">
    <citation type="submission" date="2018-08" db="EMBL/GenBank/DDBJ databases">
        <title>Draft genome of the lignicolous fungus Coniochaeta pulveracea.</title>
        <authorList>
            <person name="Borstlap C.J."/>
            <person name="De Witt R.N."/>
            <person name="Botha A."/>
            <person name="Volschenk H."/>
        </authorList>
    </citation>
    <scope>NUCLEOTIDE SEQUENCE [LARGE SCALE GENOMIC DNA]</scope>
    <source>
        <strain evidence="2 3">CAB683</strain>
    </source>
</reference>
<comment type="caution">
    <text evidence="2">The sequence shown here is derived from an EMBL/GenBank/DDBJ whole genome shotgun (WGS) entry which is preliminary data.</text>
</comment>
<dbReference type="AlphaFoldDB" id="A0A420YH17"/>
<keyword evidence="1" id="KW-0472">Membrane</keyword>
<dbReference type="EMBL" id="QVQW01000010">
    <property type="protein sequence ID" value="RKU47177.1"/>
    <property type="molecule type" value="Genomic_DNA"/>
</dbReference>
<feature type="transmembrane region" description="Helical" evidence="1">
    <location>
        <begin position="56"/>
        <end position="78"/>
    </location>
</feature>
<keyword evidence="1" id="KW-1133">Transmembrane helix</keyword>
<feature type="transmembrane region" description="Helical" evidence="1">
    <location>
        <begin position="84"/>
        <end position="102"/>
    </location>
</feature>
<dbReference type="Proteomes" id="UP000275385">
    <property type="component" value="Unassembled WGS sequence"/>
</dbReference>
<keyword evidence="1" id="KW-0812">Transmembrane</keyword>
<keyword evidence="3" id="KW-1185">Reference proteome</keyword>
<evidence type="ECO:0000256" key="1">
    <source>
        <dbReference type="SAM" id="Phobius"/>
    </source>
</evidence>
<gene>
    <name evidence="2" type="ORF">DL546_007557</name>
</gene>
<proteinExistence type="predicted"/>
<evidence type="ECO:0000313" key="2">
    <source>
        <dbReference type="EMBL" id="RKU47177.1"/>
    </source>
</evidence>
<sequence length="153" mass="17121">MFLISNVIATITTFESARALYYSAISIPKLLNYEEKAKKAAKWSNSADKRLWDTRYTVAAGVVTAAVSVTVSAFYALYPFSERRALIVAWPVGMLAGTYWTSRYMQSFWHSKVKIPLLDEYNEAISDTAHVISGLKLAAWTWGLLALTRTLGL</sequence>
<protein>
    <submittedName>
        <fullName evidence="2">Uncharacterized protein</fullName>
    </submittedName>
</protein>
<accession>A0A420YH17</accession>
<evidence type="ECO:0000313" key="3">
    <source>
        <dbReference type="Proteomes" id="UP000275385"/>
    </source>
</evidence>
<dbReference type="OrthoDB" id="5405107at2759"/>